<dbReference type="PANTHER" id="PTHR37827:SF1">
    <property type="entry name" value="HNH DOMAIN-CONTAINING PROTEIN"/>
    <property type="match status" value="1"/>
</dbReference>
<evidence type="ECO:0000256" key="1">
    <source>
        <dbReference type="SAM" id="SignalP"/>
    </source>
</evidence>
<sequence length="226" mass="25886">MRYVLFTCLLSVFLFSMYTFWPVPSGSSPRLSSSGLASGSTTLSPRLSSHRDKSSILGCQAQKYSRVARSKLSNSVRRNIKHPDNILRAHTAEMAALGNRIGLDKARAMNTDFCKLCETSEGEMTFHHLIPRATHSKRWCQLRFTREERASGVCLCRQCHDEVHKRIDERSLAMQYNSIQDLSNHPDLRSFVDAKAPWTWLANPLDRNIESDHREKAVRKHSKRRA</sequence>
<organism evidence="2">
    <name type="scientific">Amorphochlora amoebiformis</name>
    <dbReference type="NCBI Taxonomy" id="1561963"/>
    <lineage>
        <taxon>Eukaryota</taxon>
        <taxon>Sar</taxon>
        <taxon>Rhizaria</taxon>
        <taxon>Cercozoa</taxon>
        <taxon>Chlorarachniophyceae</taxon>
        <taxon>Amorphochlora</taxon>
    </lineage>
</organism>
<dbReference type="PANTHER" id="PTHR37827">
    <property type="entry name" value="TUDOR DOMAIN-CONTAINING PROTEIN"/>
    <property type="match status" value="1"/>
</dbReference>
<name>A0A7S0GSK4_9EUKA</name>
<gene>
    <name evidence="2" type="ORF">LAMO00422_LOCUS4645</name>
</gene>
<reference evidence="2" key="1">
    <citation type="submission" date="2021-01" db="EMBL/GenBank/DDBJ databases">
        <authorList>
            <person name="Corre E."/>
            <person name="Pelletier E."/>
            <person name="Niang G."/>
            <person name="Scheremetjew M."/>
            <person name="Finn R."/>
            <person name="Kale V."/>
            <person name="Holt S."/>
            <person name="Cochrane G."/>
            <person name="Meng A."/>
            <person name="Brown T."/>
            <person name="Cohen L."/>
        </authorList>
    </citation>
    <scope>NUCLEOTIDE SEQUENCE</scope>
    <source>
        <strain evidence="2">CCMP2058</strain>
    </source>
</reference>
<keyword evidence="1" id="KW-0732">Signal</keyword>
<dbReference type="AlphaFoldDB" id="A0A7S0GSK4"/>
<evidence type="ECO:0000313" key="2">
    <source>
        <dbReference type="EMBL" id="CAD8437849.1"/>
    </source>
</evidence>
<evidence type="ECO:0008006" key="3">
    <source>
        <dbReference type="Google" id="ProtNLM"/>
    </source>
</evidence>
<accession>A0A7S0GSK4</accession>
<feature type="chain" id="PRO_5030599294" description="HNH domain-containing protein" evidence="1">
    <location>
        <begin position="26"/>
        <end position="226"/>
    </location>
</feature>
<dbReference type="EMBL" id="HBEM01006673">
    <property type="protein sequence ID" value="CAD8437849.1"/>
    <property type="molecule type" value="Transcribed_RNA"/>
</dbReference>
<protein>
    <recommendedName>
        <fullName evidence="3">HNH domain-containing protein</fullName>
    </recommendedName>
</protein>
<proteinExistence type="predicted"/>
<feature type="signal peptide" evidence="1">
    <location>
        <begin position="1"/>
        <end position="25"/>
    </location>
</feature>